<dbReference type="Proteomes" id="UP000012174">
    <property type="component" value="Unassembled WGS sequence"/>
</dbReference>
<dbReference type="AlphaFoldDB" id="M7TFJ0"/>
<organism evidence="1 2">
    <name type="scientific">Eutypa lata (strain UCR-EL1)</name>
    <name type="common">Grapevine dieback disease fungus</name>
    <name type="synonym">Eutypa armeniacae</name>
    <dbReference type="NCBI Taxonomy" id="1287681"/>
    <lineage>
        <taxon>Eukaryota</taxon>
        <taxon>Fungi</taxon>
        <taxon>Dikarya</taxon>
        <taxon>Ascomycota</taxon>
        <taxon>Pezizomycotina</taxon>
        <taxon>Sordariomycetes</taxon>
        <taxon>Xylariomycetidae</taxon>
        <taxon>Xylariales</taxon>
        <taxon>Diatrypaceae</taxon>
        <taxon>Eutypa</taxon>
    </lineage>
</organism>
<protein>
    <submittedName>
        <fullName evidence="1">Uncharacterized protein</fullName>
    </submittedName>
</protein>
<dbReference type="OrthoDB" id="4775503at2759"/>
<evidence type="ECO:0000313" key="2">
    <source>
        <dbReference type="Proteomes" id="UP000012174"/>
    </source>
</evidence>
<gene>
    <name evidence="1" type="ORF">UCREL1_4279</name>
</gene>
<accession>M7TFJ0</accession>
<evidence type="ECO:0000313" key="1">
    <source>
        <dbReference type="EMBL" id="EMR68706.1"/>
    </source>
</evidence>
<dbReference type="KEGG" id="ela:UCREL1_4279"/>
<name>M7TFJ0_EUTLA</name>
<proteinExistence type="predicted"/>
<keyword evidence="2" id="KW-1185">Reference proteome</keyword>
<dbReference type="HOGENOM" id="CLU_1185020_0_0_1"/>
<sequence>MPALVRKFSEFEWHGDPPPGEDNDILLRAKRRPLVSLCTPCQLAKMYGKYKTHQDGIFEAVSAIAVAVLDEEETSHLLTQEFMEDVFVALIRRRLFSSDPDWRDDDPLTFHVDPMTDPSGWDAVRAEFARALWLRREHLSFPALAARIEREFGPEVAADALQLIAREALDECLLLSRLGEVRDPCDFRNAPHPALRLSAKDLRAERKTTRTVEQFLTFCECISDRLEAQSVGLE</sequence>
<dbReference type="EMBL" id="KB706191">
    <property type="protein sequence ID" value="EMR68706.1"/>
    <property type="molecule type" value="Genomic_DNA"/>
</dbReference>
<reference evidence="2" key="1">
    <citation type="journal article" date="2013" name="Genome Announc.">
        <title>Draft genome sequence of the grapevine dieback fungus Eutypa lata UCR-EL1.</title>
        <authorList>
            <person name="Blanco-Ulate B."/>
            <person name="Rolshausen P.E."/>
            <person name="Cantu D."/>
        </authorList>
    </citation>
    <scope>NUCLEOTIDE SEQUENCE [LARGE SCALE GENOMIC DNA]</scope>
    <source>
        <strain evidence="2">UCR-EL1</strain>
    </source>
</reference>